<proteinExistence type="predicted"/>
<dbReference type="EMBL" id="BTGU01000026">
    <property type="protein sequence ID" value="GMN47776.1"/>
    <property type="molecule type" value="Genomic_DNA"/>
</dbReference>
<name>A0AA88APS4_FICCA</name>
<sequence>MDTEQEQQWWWLSDRTRRGHRSDGDGCRRSTIFSIVERPSHVANGRRTLDLKLFGRCLGGAADESEGCSPIVQIRNRARLRHRCEPTPPC</sequence>
<protein>
    <submittedName>
        <fullName evidence="1">Uncharacterized protein</fullName>
    </submittedName>
</protein>
<reference evidence="1" key="1">
    <citation type="submission" date="2023-07" db="EMBL/GenBank/DDBJ databases">
        <title>draft genome sequence of fig (Ficus carica).</title>
        <authorList>
            <person name="Takahashi T."/>
            <person name="Nishimura K."/>
        </authorList>
    </citation>
    <scope>NUCLEOTIDE SEQUENCE</scope>
</reference>
<dbReference type="Proteomes" id="UP001187192">
    <property type="component" value="Unassembled WGS sequence"/>
</dbReference>
<comment type="caution">
    <text evidence="1">The sequence shown here is derived from an EMBL/GenBank/DDBJ whole genome shotgun (WGS) entry which is preliminary data.</text>
</comment>
<accession>A0AA88APS4</accession>
<evidence type="ECO:0000313" key="1">
    <source>
        <dbReference type="EMBL" id="GMN47776.1"/>
    </source>
</evidence>
<gene>
    <name evidence="1" type="ORF">TIFTF001_016962</name>
</gene>
<keyword evidence="2" id="KW-1185">Reference proteome</keyword>
<organism evidence="1 2">
    <name type="scientific">Ficus carica</name>
    <name type="common">Common fig</name>
    <dbReference type="NCBI Taxonomy" id="3494"/>
    <lineage>
        <taxon>Eukaryota</taxon>
        <taxon>Viridiplantae</taxon>
        <taxon>Streptophyta</taxon>
        <taxon>Embryophyta</taxon>
        <taxon>Tracheophyta</taxon>
        <taxon>Spermatophyta</taxon>
        <taxon>Magnoliopsida</taxon>
        <taxon>eudicotyledons</taxon>
        <taxon>Gunneridae</taxon>
        <taxon>Pentapetalae</taxon>
        <taxon>rosids</taxon>
        <taxon>fabids</taxon>
        <taxon>Rosales</taxon>
        <taxon>Moraceae</taxon>
        <taxon>Ficeae</taxon>
        <taxon>Ficus</taxon>
    </lineage>
</organism>
<dbReference type="AlphaFoldDB" id="A0AA88APS4"/>
<evidence type="ECO:0000313" key="2">
    <source>
        <dbReference type="Proteomes" id="UP001187192"/>
    </source>
</evidence>